<dbReference type="EMBL" id="KZ505755">
    <property type="protein sequence ID" value="PKU45528.1"/>
    <property type="molecule type" value="Genomic_DNA"/>
</dbReference>
<sequence>MERGSKGEEEETRSQERTGAETGEDDDSILNSCLLSAMQISITLQTSRRLTLKHSLELPVFLQASLSDDIAYQNQKEKILPQRPASPSSENPLQVVTVTAPSSPCVWGERRALMLCLWHKGTLTVKRNVGDICLLTEDGDSATGS</sequence>
<keyword evidence="3" id="KW-1185">Reference proteome</keyword>
<gene>
    <name evidence="2" type="ORF">llap_4174</name>
</gene>
<feature type="region of interest" description="Disordered" evidence="1">
    <location>
        <begin position="1"/>
        <end position="26"/>
    </location>
</feature>
<accession>A0A2I0UHM3</accession>
<proteinExistence type="predicted"/>
<dbReference type="Proteomes" id="UP000233556">
    <property type="component" value="Unassembled WGS sequence"/>
</dbReference>
<evidence type="ECO:0000256" key="1">
    <source>
        <dbReference type="SAM" id="MobiDB-lite"/>
    </source>
</evidence>
<evidence type="ECO:0000313" key="2">
    <source>
        <dbReference type="EMBL" id="PKU45528.1"/>
    </source>
</evidence>
<dbReference type="AlphaFoldDB" id="A0A2I0UHM3"/>
<organism evidence="2 3">
    <name type="scientific">Limosa lapponica baueri</name>
    <dbReference type="NCBI Taxonomy" id="1758121"/>
    <lineage>
        <taxon>Eukaryota</taxon>
        <taxon>Metazoa</taxon>
        <taxon>Chordata</taxon>
        <taxon>Craniata</taxon>
        <taxon>Vertebrata</taxon>
        <taxon>Euteleostomi</taxon>
        <taxon>Archelosauria</taxon>
        <taxon>Archosauria</taxon>
        <taxon>Dinosauria</taxon>
        <taxon>Saurischia</taxon>
        <taxon>Theropoda</taxon>
        <taxon>Coelurosauria</taxon>
        <taxon>Aves</taxon>
        <taxon>Neognathae</taxon>
        <taxon>Neoaves</taxon>
        <taxon>Charadriiformes</taxon>
        <taxon>Scolopacidae</taxon>
        <taxon>Limosa</taxon>
    </lineage>
</organism>
<name>A0A2I0UHM3_LIMLA</name>
<reference evidence="3" key="1">
    <citation type="submission" date="2017-11" db="EMBL/GenBank/DDBJ databases">
        <authorList>
            <person name="Lima N.C."/>
            <person name="Parody-Merino A.M."/>
            <person name="Battley P.F."/>
            <person name="Fidler A.E."/>
            <person name="Prosdocimi F."/>
        </authorList>
    </citation>
    <scope>NUCLEOTIDE SEQUENCE [LARGE SCALE GENOMIC DNA]</scope>
</reference>
<reference evidence="3" key="2">
    <citation type="submission" date="2017-12" db="EMBL/GenBank/DDBJ databases">
        <title>Genome sequence of the Bar-tailed Godwit (Limosa lapponica baueri).</title>
        <authorList>
            <person name="Lima N.C.B."/>
            <person name="Parody-Merino A.M."/>
            <person name="Battley P.F."/>
            <person name="Fidler A.E."/>
            <person name="Prosdocimi F."/>
        </authorList>
    </citation>
    <scope>NUCLEOTIDE SEQUENCE [LARGE SCALE GENOMIC DNA]</scope>
</reference>
<evidence type="ECO:0000313" key="3">
    <source>
        <dbReference type="Proteomes" id="UP000233556"/>
    </source>
</evidence>
<feature type="compositionally biased region" description="Basic and acidic residues" evidence="1">
    <location>
        <begin position="1"/>
        <end position="19"/>
    </location>
</feature>
<protein>
    <submittedName>
        <fullName evidence="2">Uncharacterized protein</fullName>
    </submittedName>
</protein>